<comment type="caution">
    <text evidence="1">The sequence shown here is derived from an EMBL/GenBank/DDBJ whole genome shotgun (WGS) entry which is preliminary data.</text>
</comment>
<dbReference type="Proteomes" id="UP000297535">
    <property type="component" value="Unassembled WGS sequence"/>
</dbReference>
<organism evidence="1 2">
    <name type="scientific">Methylobacterium nonmethylotrophicum</name>
    <dbReference type="NCBI Taxonomy" id="1141884"/>
    <lineage>
        <taxon>Bacteria</taxon>
        <taxon>Pseudomonadati</taxon>
        <taxon>Pseudomonadota</taxon>
        <taxon>Alphaproteobacteria</taxon>
        <taxon>Hyphomicrobiales</taxon>
        <taxon>Methylobacteriaceae</taxon>
        <taxon>Methylobacterium</taxon>
    </lineage>
</organism>
<name>A0A4Z0ND31_9HYPH</name>
<evidence type="ECO:0000313" key="2">
    <source>
        <dbReference type="Proteomes" id="UP000297535"/>
    </source>
</evidence>
<gene>
    <name evidence="1" type="ORF">EU555_34920</name>
</gene>
<dbReference type="RefSeq" id="WP_135419887.1">
    <property type="nucleotide sequence ID" value="NZ_SRLB01000063.1"/>
</dbReference>
<accession>A0A4Z0ND31</accession>
<dbReference type="InterPro" id="IPR009241">
    <property type="entry name" value="HigB-like"/>
</dbReference>
<evidence type="ECO:0000313" key="1">
    <source>
        <dbReference type="EMBL" id="TGD92259.1"/>
    </source>
</evidence>
<dbReference type="Pfam" id="PF05973">
    <property type="entry name" value="Gp49"/>
    <property type="match status" value="1"/>
</dbReference>
<keyword evidence="2" id="KW-1185">Reference proteome</keyword>
<protein>
    <submittedName>
        <fullName evidence="1">Type II toxin-antitoxin system RelE/ParE family toxin</fullName>
    </submittedName>
</protein>
<proteinExistence type="predicted"/>
<sequence>MGDEDRPLRSLEFIGSSRKDLVAFPDEARQDVGHALFLAQKGERAPSAKVLKGFGGGGVVEIVEDHDGDTYRCVYTVRLEHAVYVLHAFKKKSKRGAETPKHDIDLIRSRLKEAEAQDRALAP</sequence>
<dbReference type="OrthoDB" id="9797093at2"/>
<dbReference type="AlphaFoldDB" id="A0A4Z0ND31"/>
<dbReference type="EMBL" id="SRLB01000063">
    <property type="protein sequence ID" value="TGD92259.1"/>
    <property type="molecule type" value="Genomic_DNA"/>
</dbReference>
<reference evidence="1 2" key="1">
    <citation type="submission" date="2019-04" db="EMBL/GenBank/DDBJ databases">
        <authorList>
            <person name="Feng G."/>
            <person name="Zhu H."/>
        </authorList>
    </citation>
    <scope>NUCLEOTIDE SEQUENCE [LARGE SCALE GENOMIC DNA]</scope>
    <source>
        <strain evidence="1 2">6HR-1</strain>
    </source>
</reference>